<evidence type="ECO:0000256" key="2">
    <source>
        <dbReference type="ARBA" id="ARBA00022692"/>
    </source>
</evidence>
<evidence type="ECO:0008006" key="8">
    <source>
        <dbReference type="Google" id="ProtNLM"/>
    </source>
</evidence>
<evidence type="ECO:0000313" key="7">
    <source>
        <dbReference type="Proteomes" id="UP000186309"/>
    </source>
</evidence>
<dbReference type="STRING" id="1387353.BSF38_01894"/>
<protein>
    <recommendedName>
        <fullName evidence="8">DoxX family protein</fullName>
    </recommendedName>
</protein>
<sequence length="137" mass="14522">MQGVIPASLPSKNALWIGRGLSGLGVLFLLFDGVGKVLKIAPVMEACAPLEIPESVIPGLGIVLILATLLYAVPQTSILGAIVLTGYLGGAVWTHVRMGGPVFPMVFPVLFGAILWSGLYLREPRLRALIPLRGQRP</sequence>
<feature type="transmembrane region" description="Helical" evidence="5">
    <location>
        <begin position="16"/>
        <end position="35"/>
    </location>
</feature>
<keyword evidence="2 5" id="KW-0812">Transmembrane</keyword>
<evidence type="ECO:0000313" key="6">
    <source>
        <dbReference type="EMBL" id="APW60426.1"/>
    </source>
</evidence>
<dbReference type="GO" id="GO:0016020">
    <property type="term" value="C:membrane"/>
    <property type="evidence" value="ECO:0007669"/>
    <property type="project" value="UniProtKB-SubCell"/>
</dbReference>
<keyword evidence="3 5" id="KW-1133">Transmembrane helix</keyword>
<organism evidence="6 7">
    <name type="scientific">Paludisphaera borealis</name>
    <dbReference type="NCBI Taxonomy" id="1387353"/>
    <lineage>
        <taxon>Bacteria</taxon>
        <taxon>Pseudomonadati</taxon>
        <taxon>Planctomycetota</taxon>
        <taxon>Planctomycetia</taxon>
        <taxon>Isosphaerales</taxon>
        <taxon>Isosphaeraceae</taxon>
        <taxon>Paludisphaera</taxon>
    </lineage>
</organism>
<gene>
    <name evidence="6" type="ORF">BSF38_01894</name>
</gene>
<dbReference type="OrthoDB" id="9811373at2"/>
<feature type="transmembrane region" description="Helical" evidence="5">
    <location>
        <begin position="102"/>
        <end position="121"/>
    </location>
</feature>
<reference evidence="7" key="1">
    <citation type="submission" date="2016-12" db="EMBL/GenBank/DDBJ databases">
        <title>Comparative genomics of four Isosphaeraceae planctomycetes: a common pool of plasmids and glycoside hydrolase genes.</title>
        <authorList>
            <person name="Ivanova A."/>
        </authorList>
    </citation>
    <scope>NUCLEOTIDE SEQUENCE [LARGE SCALE GENOMIC DNA]</scope>
    <source>
        <strain evidence="7">PX4</strain>
    </source>
</reference>
<evidence type="ECO:0000256" key="1">
    <source>
        <dbReference type="ARBA" id="ARBA00004141"/>
    </source>
</evidence>
<dbReference type="EMBL" id="CP019082">
    <property type="protein sequence ID" value="APW60426.1"/>
    <property type="molecule type" value="Genomic_DNA"/>
</dbReference>
<keyword evidence="7" id="KW-1185">Reference proteome</keyword>
<keyword evidence="4 5" id="KW-0472">Membrane</keyword>
<proteinExistence type="predicted"/>
<comment type="subcellular location">
    <subcellularLocation>
        <location evidence="1">Membrane</location>
        <topology evidence="1">Multi-pass membrane protein</topology>
    </subcellularLocation>
</comment>
<accession>A0A1U7CNE8</accession>
<dbReference type="KEGG" id="pbor:BSF38_01894"/>
<evidence type="ECO:0000256" key="5">
    <source>
        <dbReference type="SAM" id="Phobius"/>
    </source>
</evidence>
<name>A0A1U7CNE8_9BACT</name>
<evidence type="ECO:0000256" key="4">
    <source>
        <dbReference type="ARBA" id="ARBA00023136"/>
    </source>
</evidence>
<dbReference type="Proteomes" id="UP000186309">
    <property type="component" value="Chromosome"/>
</dbReference>
<dbReference type="InterPro" id="IPR032808">
    <property type="entry name" value="DoxX"/>
</dbReference>
<dbReference type="Pfam" id="PF13564">
    <property type="entry name" value="DoxX_2"/>
    <property type="match status" value="1"/>
</dbReference>
<evidence type="ECO:0000256" key="3">
    <source>
        <dbReference type="ARBA" id="ARBA00022989"/>
    </source>
</evidence>
<feature type="transmembrane region" description="Helical" evidence="5">
    <location>
        <begin position="55"/>
        <end position="73"/>
    </location>
</feature>
<dbReference type="AlphaFoldDB" id="A0A1U7CNE8"/>
<dbReference type="RefSeq" id="WP_076345056.1">
    <property type="nucleotide sequence ID" value="NZ_CP019082.1"/>
</dbReference>